<reference evidence="2" key="1">
    <citation type="submission" date="2016-10" db="EMBL/GenBank/DDBJ databases">
        <authorList>
            <person name="Varghese N."/>
            <person name="Submissions S."/>
        </authorList>
    </citation>
    <scope>NUCLEOTIDE SEQUENCE [LARGE SCALE GENOMIC DNA]</scope>
    <source>
        <strain evidence="2">CGMCC 1.8711</strain>
    </source>
</reference>
<dbReference type="RefSeq" id="WP_089882380.1">
    <property type="nucleotide sequence ID" value="NZ_FOYS01000005.1"/>
</dbReference>
<protein>
    <recommendedName>
        <fullName evidence="3">Phenylacetic acid degradation PaaB family protein</fullName>
    </recommendedName>
</protein>
<organism evidence="1 2">
    <name type="scientific">Halogeometricum limi</name>
    <dbReference type="NCBI Taxonomy" id="555875"/>
    <lineage>
        <taxon>Archaea</taxon>
        <taxon>Methanobacteriati</taxon>
        <taxon>Methanobacteriota</taxon>
        <taxon>Stenosarchaea group</taxon>
        <taxon>Halobacteria</taxon>
        <taxon>Halobacteriales</taxon>
        <taxon>Haloferacaceae</taxon>
        <taxon>Halogeometricum</taxon>
    </lineage>
</organism>
<accession>A0A1I6IBA8</accession>
<dbReference type="InterPro" id="IPR038693">
    <property type="entry name" value="PaaB_sf"/>
</dbReference>
<dbReference type="Gene3D" id="3.10.20.520">
    <property type="entry name" value="Phenylacetic acid degradation B"/>
    <property type="match status" value="1"/>
</dbReference>
<gene>
    <name evidence="1" type="ORF">SAMN04488124_2973</name>
</gene>
<dbReference type="OrthoDB" id="300723at2157"/>
<proteinExistence type="predicted"/>
<keyword evidence="2" id="KW-1185">Reference proteome</keyword>
<dbReference type="AlphaFoldDB" id="A0A1I6IBA8"/>
<dbReference type="Proteomes" id="UP000243250">
    <property type="component" value="Unassembled WGS sequence"/>
</dbReference>
<evidence type="ECO:0000313" key="2">
    <source>
        <dbReference type="Proteomes" id="UP000243250"/>
    </source>
</evidence>
<evidence type="ECO:0000313" key="1">
    <source>
        <dbReference type="EMBL" id="SFR63919.1"/>
    </source>
</evidence>
<dbReference type="STRING" id="555875.SAMN04488124_2973"/>
<sequence length="70" mass="7963">MKYEVFARINAGDELINVGNVDAENDRLAKVYAYRTFDEEDWDRLVVVRRDNVLDATNVGRMPDSPGDTA</sequence>
<name>A0A1I6IBA8_9EURY</name>
<dbReference type="EMBL" id="FOYS01000005">
    <property type="protein sequence ID" value="SFR63919.1"/>
    <property type="molecule type" value="Genomic_DNA"/>
</dbReference>
<evidence type="ECO:0008006" key="3">
    <source>
        <dbReference type="Google" id="ProtNLM"/>
    </source>
</evidence>